<dbReference type="PANTHER" id="PTHR31293">
    <property type="entry name" value="RNI-LIKE SUPERFAMILY PROTEIN"/>
    <property type="match status" value="1"/>
</dbReference>
<dbReference type="EMBL" id="KI517385">
    <property type="protein sequence ID" value="ESQ51492.1"/>
    <property type="molecule type" value="Genomic_DNA"/>
</dbReference>
<sequence length="538" mass="60607">MSPQRVSMGSRDLISSLPDEVLGKIMSLLPTKLAASTSVLSKRWRNLLPLVDSLDFNDASGDPRGFSDFVDKTLALLSSSSIVKRFSLKCQHKHEKSRVDSWIRTVLERGLLELHLETVCMHCLVTEFFTSNTLVRLTLANGFYPDVVLPPGGVFFPALKTLSLSVWFVYSENSVKIYYEMYAFLISGCPALEELVIRYSDFSSWNYMASCPSIPVSSPSIKRLTISYHFPGDVSDTDWFRTPDTEWFRTPSLVYLDYSGYVTGQYVVDLGSLVEARLDIRSCWERKLIVDGDDGIDDDSNGGEDDKTEDDNDSGCDEDDGSSYVQEVGCGENDDDDDDDGVFGEDYDTEESDAEDLGNVTDLVAGINNIKTLHLSPTSLEVFHFFCKSMPVFQNLLTLSFESDKKRGWQVVPLLLNNSPNLETLVIKGLVHQVTDRCGVACVCIPQKKRKKRFQEEVCCLSTCQVKVLKISGYGGTRRERKQMRHFLGNLKCLETVKVGVEAEIHREDNSVNNKYQRITNALMRLPRVSSKCQIHFF</sequence>
<proteinExistence type="predicted"/>
<protein>
    <recommendedName>
        <fullName evidence="2">F-box domain-containing protein</fullName>
    </recommendedName>
</protein>
<keyword evidence="4" id="KW-1185">Reference proteome</keyword>
<name>V4M8X3_EUTSA</name>
<dbReference type="PROSITE" id="PS50181">
    <property type="entry name" value="FBOX"/>
    <property type="match status" value="1"/>
</dbReference>
<dbReference type="OMA" id="NHEEDDN"/>
<dbReference type="AlphaFoldDB" id="V4M8X3"/>
<dbReference type="SUPFAM" id="SSF81383">
    <property type="entry name" value="F-box domain"/>
    <property type="match status" value="1"/>
</dbReference>
<evidence type="ECO:0000256" key="1">
    <source>
        <dbReference type="SAM" id="MobiDB-lite"/>
    </source>
</evidence>
<feature type="domain" description="F-box" evidence="2">
    <location>
        <begin position="11"/>
        <end position="59"/>
    </location>
</feature>
<evidence type="ECO:0000313" key="3">
    <source>
        <dbReference type="EMBL" id="ESQ51492.1"/>
    </source>
</evidence>
<dbReference type="InterPro" id="IPR006566">
    <property type="entry name" value="FBD"/>
</dbReference>
<dbReference type="Proteomes" id="UP000030689">
    <property type="component" value="Unassembled WGS sequence"/>
</dbReference>
<dbReference type="Pfam" id="PF00646">
    <property type="entry name" value="F-box"/>
    <property type="match status" value="1"/>
</dbReference>
<dbReference type="InterPro" id="IPR053781">
    <property type="entry name" value="F-box_AtFBL13-like"/>
</dbReference>
<dbReference type="InterPro" id="IPR055411">
    <property type="entry name" value="LRR_FXL15/At3g58940/PEG3-like"/>
</dbReference>
<feature type="compositionally biased region" description="Acidic residues" evidence="1">
    <location>
        <begin position="332"/>
        <end position="354"/>
    </location>
</feature>
<dbReference type="Gramene" id="ESQ51492">
    <property type="protein sequence ID" value="ESQ51492"/>
    <property type="gene ID" value="EUTSA_v10016490mg"/>
</dbReference>
<dbReference type="Gene3D" id="1.20.1280.50">
    <property type="match status" value="1"/>
</dbReference>
<accession>V4M8X3</accession>
<dbReference type="OrthoDB" id="612216at2759"/>
<reference evidence="3 4" key="1">
    <citation type="journal article" date="2013" name="Front. Plant Sci.">
        <title>The Reference Genome of the Halophytic Plant Eutrema salsugineum.</title>
        <authorList>
            <person name="Yang R."/>
            <person name="Jarvis D.E."/>
            <person name="Chen H."/>
            <person name="Beilstein M.A."/>
            <person name="Grimwood J."/>
            <person name="Jenkins J."/>
            <person name="Shu S."/>
            <person name="Prochnik S."/>
            <person name="Xin M."/>
            <person name="Ma C."/>
            <person name="Schmutz J."/>
            <person name="Wing R.A."/>
            <person name="Mitchell-Olds T."/>
            <person name="Schumaker K.S."/>
            <person name="Wang X."/>
        </authorList>
    </citation>
    <scope>NUCLEOTIDE SEQUENCE [LARGE SCALE GENOMIC DNA]</scope>
</reference>
<dbReference type="SUPFAM" id="SSF52058">
    <property type="entry name" value="L domain-like"/>
    <property type="match status" value="1"/>
</dbReference>
<dbReference type="PANTHER" id="PTHR31293:SF23">
    <property type="entry name" value="F-BOX DOMAIN-CONTAINING PROTEIN"/>
    <property type="match status" value="1"/>
</dbReference>
<gene>
    <name evidence="3" type="ORF">EUTSA_v10016490mg</name>
</gene>
<dbReference type="SMART" id="SM00579">
    <property type="entry name" value="FBD"/>
    <property type="match status" value="1"/>
</dbReference>
<dbReference type="InterPro" id="IPR001810">
    <property type="entry name" value="F-box_dom"/>
</dbReference>
<dbReference type="KEGG" id="eus:EUTSA_v10016490mg"/>
<dbReference type="CDD" id="cd22160">
    <property type="entry name" value="F-box_AtFBL13-like"/>
    <property type="match status" value="1"/>
</dbReference>
<dbReference type="Pfam" id="PF24758">
    <property type="entry name" value="LRR_At5g56370"/>
    <property type="match status" value="1"/>
</dbReference>
<dbReference type="InterPro" id="IPR055294">
    <property type="entry name" value="FBL60-like"/>
</dbReference>
<evidence type="ECO:0000313" key="4">
    <source>
        <dbReference type="Proteomes" id="UP000030689"/>
    </source>
</evidence>
<feature type="compositionally biased region" description="Acidic residues" evidence="1">
    <location>
        <begin position="294"/>
        <end position="321"/>
    </location>
</feature>
<feature type="region of interest" description="Disordered" evidence="1">
    <location>
        <begin position="294"/>
        <end position="354"/>
    </location>
</feature>
<organism evidence="3 4">
    <name type="scientific">Eutrema salsugineum</name>
    <name type="common">Saltwater cress</name>
    <name type="synonym">Sisymbrium salsugineum</name>
    <dbReference type="NCBI Taxonomy" id="72664"/>
    <lineage>
        <taxon>Eukaryota</taxon>
        <taxon>Viridiplantae</taxon>
        <taxon>Streptophyta</taxon>
        <taxon>Embryophyta</taxon>
        <taxon>Tracheophyta</taxon>
        <taxon>Spermatophyta</taxon>
        <taxon>Magnoliopsida</taxon>
        <taxon>eudicotyledons</taxon>
        <taxon>Gunneridae</taxon>
        <taxon>Pentapetalae</taxon>
        <taxon>rosids</taxon>
        <taxon>malvids</taxon>
        <taxon>Brassicales</taxon>
        <taxon>Brassicaceae</taxon>
        <taxon>Eutremeae</taxon>
        <taxon>Eutrema</taxon>
    </lineage>
</organism>
<dbReference type="InterPro" id="IPR036047">
    <property type="entry name" value="F-box-like_dom_sf"/>
</dbReference>
<evidence type="ECO:0000259" key="2">
    <source>
        <dbReference type="PROSITE" id="PS50181"/>
    </source>
</evidence>